<dbReference type="EMBL" id="SPNK01000007">
    <property type="protein sequence ID" value="TFI00931.1"/>
    <property type="molecule type" value="Genomic_DNA"/>
</dbReference>
<dbReference type="PANTHER" id="PTHR11895">
    <property type="entry name" value="TRANSAMIDASE"/>
    <property type="match status" value="1"/>
</dbReference>
<evidence type="ECO:0000313" key="4">
    <source>
        <dbReference type="EMBL" id="TFI00931.1"/>
    </source>
</evidence>
<proteinExistence type="inferred from homology"/>
<dbReference type="PROSITE" id="PS00571">
    <property type="entry name" value="AMIDASES"/>
    <property type="match status" value="1"/>
</dbReference>
<accession>A0AAX2SDB8</accession>
<gene>
    <name evidence="4" type="ORF">E4P33_07580</name>
</gene>
<comment type="similarity">
    <text evidence="1">Belongs to the amidase family.</text>
</comment>
<evidence type="ECO:0000256" key="2">
    <source>
        <dbReference type="SAM" id="MobiDB-lite"/>
    </source>
</evidence>
<dbReference type="Pfam" id="PF01425">
    <property type="entry name" value="Amidase"/>
    <property type="match status" value="1"/>
</dbReference>
<dbReference type="Proteomes" id="UP000298017">
    <property type="component" value="Unassembled WGS sequence"/>
</dbReference>
<dbReference type="InterPro" id="IPR020556">
    <property type="entry name" value="Amidase_CS"/>
</dbReference>
<dbReference type="Gene3D" id="3.90.1300.10">
    <property type="entry name" value="Amidase signature (AS) domain"/>
    <property type="match status" value="1"/>
</dbReference>
<reference evidence="4 5" key="1">
    <citation type="submission" date="2019-03" db="EMBL/GenBank/DDBJ databases">
        <title>Genome Sequencing and Assembly of Various Microbes Isolated from Alder Root Nodule.</title>
        <authorList>
            <person name="Swanson E."/>
            <person name="Sevigny J.L."/>
            <person name="Pesce C."/>
            <person name="Davis I."/>
            <person name="Kleiner V."/>
            <person name="Tisa L."/>
        </authorList>
    </citation>
    <scope>NUCLEOTIDE SEQUENCE [LARGE SCALE GENOMIC DNA]</scope>
    <source>
        <strain evidence="4 5">4R-31</strain>
    </source>
</reference>
<protein>
    <submittedName>
        <fullName evidence="4">Amidase</fullName>
    </submittedName>
</protein>
<comment type="caution">
    <text evidence="4">The sequence shown here is derived from an EMBL/GenBank/DDBJ whole genome shotgun (WGS) entry which is preliminary data.</text>
</comment>
<evidence type="ECO:0000313" key="5">
    <source>
        <dbReference type="Proteomes" id="UP000298017"/>
    </source>
</evidence>
<feature type="domain" description="Amidase" evidence="3">
    <location>
        <begin position="98"/>
        <end position="512"/>
    </location>
</feature>
<sequence length="530" mass="55543">MAHFPTLTETVAALRHGETTSEALTSAALDRIDALNEHLGAFVRVEREAALTSARDADQRLRCGGLLEAPRAPASEQSGGTTRHGETRTSAVPSRGHAEAAVLRGVPLSLKDGHDVAGMPTSWGSLTARGEDGSIPRAERSDELAATLQDSGAVLLGKTQVPEFLLNCYSENRAYPPARNPFGLDCSAGGSSGGQAAAVAAGILPAAIGSDGGGSVRIPAAACGLIGLKPNRGRVPSSDALSNVGQLGVNGPITRTAADAALLLDVLCHTPGHERIDRPVVAVPEPSFSQVVARTLAGDAPWGDRSLRIGVSTASPFDGTYEIMVSPEARAALDEGIRALEALGHTVEDADIHYDPAYPEAFSRLWTTAMGQLPLDGAEHLLTGLARSFRERALSRTAVELADAFAVLRGIEADLIRQFSRFDMILTPALAMPPRPVGWFHEGFDIADPAGADQDYRRQCQYTPWTSVVNVIGLPAITVPTTWRTPGTGEYPGPVPMGVQLVGRASGEAQLLALAAQLDPPTTPHAHLVA</sequence>
<evidence type="ECO:0000259" key="3">
    <source>
        <dbReference type="Pfam" id="PF01425"/>
    </source>
</evidence>
<dbReference type="InterPro" id="IPR023631">
    <property type="entry name" value="Amidase_dom"/>
</dbReference>
<keyword evidence="5" id="KW-1185">Reference proteome</keyword>
<name>A0AAX2SDB8_KOCRH</name>
<dbReference type="InterPro" id="IPR036928">
    <property type="entry name" value="AS_sf"/>
</dbReference>
<dbReference type="InterPro" id="IPR000120">
    <property type="entry name" value="Amidase"/>
</dbReference>
<dbReference type="PANTHER" id="PTHR11895:SF7">
    <property type="entry name" value="GLUTAMYL-TRNA(GLN) AMIDOTRANSFERASE SUBUNIT A, MITOCHONDRIAL"/>
    <property type="match status" value="1"/>
</dbReference>
<dbReference type="AlphaFoldDB" id="A0AAX2SDB8"/>
<feature type="region of interest" description="Disordered" evidence="2">
    <location>
        <begin position="67"/>
        <end position="97"/>
    </location>
</feature>
<organism evidence="4 5">
    <name type="scientific">Kocuria rhizophila</name>
    <dbReference type="NCBI Taxonomy" id="72000"/>
    <lineage>
        <taxon>Bacteria</taxon>
        <taxon>Bacillati</taxon>
        <taxon>Actinomycetota</taxon>
        <taxon>Actinomycetes</taxon>
        <taxon>Micrococcales</taxon>
        <taxon>Micrococcaceae</taxon>
        <taxon>Kocuria</taxon>
    </lineage>
</organism>
<dbReference type="RefSeq" id="WP_135010664.1">
    <property type="nucleotide sequence ID" value="NZ_JAYEXM010000002.1"/>
</dbReference>
<evidence type="ECO:0000256" key="1">
    <source>
        <dbReference type="ARBA" id="ARBA00009199"/>
    </source>
</evidence>
<dbReference type="SUPFAM" id="SSF75304">
    <property type="entry name" value="Amidase signature (AS) enzymes"/>
    <property type="match status" value="1"/>
</dbReference>
<dbReference type="GO" id="GO:0003824">
    <property type="term" value="F:catalytic activity"/>
    <property type="evidence" value="ECO:0007669"/>
    <property type="project" value="InterPro"/>
</dbReference>